<organism evidence="1 2">
    <name type="scientific">Agrobacterium deltaense NCPPB 1641</name>
    <dbReference type="NCBI Taxonomy" id="1183425"/>
    <lineage>
        <taxon>Bacteria</taxon>
        <taxon>Pseudomonadati</taxon>
        <taxon>Pseudomonadota</taxon>
        <taxon>Alphaproteobacteria</taxon>
        <taxon>Hyphomicrobiales</taxon>
        <taxon>Rhizobiaceae</taxon>
        <taxon>Rhizobium/Agrobacterium group</taxon>
        <taxon>Agrobacterium</taxon>
    </lineage>
</organism>
<comment type="caution">
    <text evidence="1">The sequence shown here is derived from an EMBL/GenBank/DDBJ whole genome shotgun (WGS) entry which is preliminary data.</text>
</comment>
<dbReference type="AlphaFoldDB" id="A0A1S7UBZ6"/>
<dbReference type="EMBL" id="FCNP01000050">
    <property type="protein sequence ID" value="CVI63908.1"/>
    <property type="molecule type" value="Genomic_DNA"/>
</dbReference>
<reference evidence="1" key="1">
    <citation type="submission" date="2016-01" db="EMBL/GenBank/DDBJ databases">
        <authorList>
            <person name="Regsiter A."/>
            <person name="william w."/>
        </authorList>
    </citation>
    <scope>NUCLEOTIDE SEQUENCE</scope>
    <source>
        <strain evidence="1">NCPPB 1641</strain>
    </source>
</reference>
<accession>A0A1S7UBZ6</accession>
<keyword evidence="2" id="KW-1185">Reference proteome</keyword>
<dbReference type="Proteomes" id="UP000192140">
    <property type="component" value="Unassembled WGS sequence"/>
</dbReference>
<evidence type="ECO:0000313" key="2">
    <source>
        <dbReference type="Proteomes" id="UP000192140"/>
    </source>
</evidence>
<name>A0A1S7UBZ6_9HYPH</name>
<gene>
    <name evidence="1" type="ORF">AGR7A_pAt30027</name>
</gene>
<evidence type="ECO:0000313" key="1">
    <source>
        <dbReference type="EMBL" id="CVI63908.1"/>
    </source>
</evidence>
<protein>
    <submittedName>
        <fullName evidence="1">Uncharacterized protein</fullName>
    </submittedName>
</protein>
<sequence length="95" mass="10770">MTVVDSNAALLSLSRFGLESRKESVRVEAMNRWASREESCPPASRLRRLADRKNFLEVQKFEAIQLQLIVHVAQKLSQSSSQAKQVLSPFGLRNE</sequence>
<proteinExistence type="predicted"/>
<dbReference type="RefSeq" id="WP_137396190.1">
    <property type="nucleotide sequence ID" value="NZ_LT009777.1"/>
</dbReference>